<dbReference type="Gene3D" id="2.60.40.10">
    <property type="entry name" value="Immunoglobulins"/>
    <property type="match status" value="1"/>
</dbReference>
<sequence length="1216" mass="134484">MKKIKKLYQNQNSFFYLFSFYFLLLSPSPVFASVLDGRQGDKQTSQTRETGGDSQAGKQISTPLLEVSFIDRVTTFSPLLISQNSPSSGELNSVFQQDPTTEFQQNPNSPLQQQPTSTDNSSINTPTPATPGQSKVTLEITPVGDPRVQADGRSTIKLQGQIIDEKGEVIRKDAIATLTTSAGKFIGADQDKDQGGFQVRVIDGEFTATLQSDIKPQQVRIRAAIDKIQKQSLNVPTELGDIKNPTFPQQTDNSWIEKITTAPLEAYTQVEFTTHLRPSLVTGVLNLRIGPGGTNYWGSLQEFLDPDEIDKGTTVDFYGAAFATGKIGDWLFTGAFNSDRAINQDCEGNNRLFGGVQFCEQPYPVYGDSSTATPTTPSIDSFYARLERTPSIVGAEPDYFMWGDYTTNEFARASQLYTATSRQLHGFKANYNLGNLQITGLYANNIEGFQRDTIVPDGTSGYYFLSKRLLVPGSEIVYVEAEEINRPGTVVERKQMLRGADYEIDYDRGTLRFNRPVFATELNPFGSTLVRRIVVTYQNEGGEDSSLVGGRLQYNLSNDFTNKTFGAISYLREDQGDQDFELFGGDFLISLGNAGKIVGEFAHSNNNLITGEQASGNAYRLEAFGNITENLFGQAYYRAVEPNFSNNATFSFTPGQTRYGASLLTRLSDLTSLRVAYDVEENYGTAPTSITSFFDLFDPQPQNRPGERVSNELRTFRAGILQKLGNSDLSLEYVNRSRNDRIGDDLDGDASQIVSRLKFPLTDTLTFQAQNELNLGDSDPLYPNRTTLGLDWKAAEGVTFRLAHQFYDDSELLPGNSLTTLDTIVDQKLSDDTSLLGRYSVLSGFGGLQGQGALGVNHGWKVAPGFKVNLGYQYVFKNIFNATSAGDRYPQYYAVGQTAASLGLFSGSVYSLGFEYTDNPDFKARAQFEYRDGDQSNNLVISAAAAGKISPALTALVRFQQAGEANVYLPTVVNSIDTGGIRFQELGDTANLKIGLAYRDPTNDKFNGLLKYEWRQNFDSIPETQLTGSTATGHVFSAEGIYAPNWRWEFYGKYAFRNGVTYYNDDRYDGSVNLAQLRAAYRLGYRSDLAVEGRWIGQNSNSGTDYDEFGVAVETGYYVTPDLRLGLGYSFGSVDDRDFTGYRSEGGFYVNISLKLNELLGGFGLQEPVPKQQQESEISTAQTEPAKETSQTKLIQRLKERQKAEGRGQRAVGSRQ</sequence>
<feature type="non-terminal residue" evidence="3">
    <location>
        <position position="1216"/>
    </location>
</feature>
<feature type="region of interest" description="Disordered" evidence="1">
    <location>
        <begin position="1170"/>
        <end position="1192"/>
    </location>
</feature>
<gene>
    <name evidence="3" type="ORF">CEN46_18180</name>
</gene>
<feature type="signal peptide" evidence="2">
    <location>
        <begin position="1"/>
        <end position="32"/>
    </location>
</feature>
<protein>
    <recommendedName>
        <fullName evidence="5">TonB-dependent receptor</fullName>
    </recommendedName>
</protein>
<evidence type="ECO:0000313" key="3">
    <source>
        <dbReference type="EMBL" id="PMB19655.1"/>
    </source>
</evidence>
<evidence type="ECO:0000256" key="2">
    <source>
        <dbReference type="SAM" id="SignalP"/>
    </source>
</evidence>
<feature type="region of interest" description="Disordered" evidence="1">
    <location>
        <begin position="100"/>
        <end position="150"/>
    </location>
</feature>
<comment type="caution">
    <text evidence="3">The sequence shown here is derived from an EMBL/GenBank/DDBJ whole genome shotgun (WGS) entry which is preliminary data.</text>
</comment>
<name>A0A2N6LAT4_9CYAN</name>
<dbReference type="EMBL" id="NMQE01000581">
    <property type="protein sequence ID" value="PMB19655.1"/>
    <property type="molecule type" value="Genomic_DNA"/>
</dbReference>
<reference evidence="3 4" key="1">
    <citation type="submission" date="2017-07" db="EMBL/GenBank/DDBJ databases">
        <title>Genomes of Fischerella (Mastigocladus) sp. strains.</title>
        <authorList>
            <person name="Miller S.R."/>
        </authorList>
    </citation>
    <scope>NUCLEOTIDE SEQUENCE [LARGE SCALE GENOMIC DNA]</scope>
    <source>
        <strain evidence="3 4">CCMEE 5318</strain>
    </source>
</reference>
<feature type="compositionally biased region" description="Polar residues" evidence="1">
    <location>
        <begin position="1171"/>
        <end position="1192"/>
    </location>
</feature>
<feature type="chain" id="PRO_5014639911" description="TonB-dependent receptor" evidence="2">
    <location>
        <begin position="33"/>
        <end position="1216"/>
    </location>
</feature>
<dbReference type="AlphaFoldDB" id="A0A2N6LAT4"/>
<evidence type="ECO:0008006" key="5">
    <source>
        <dbReference type="Google" id="ProtNLM"/>
    </source>
</evidence>
<dbReference type="Proteomes" id="UP000235081">
    <property type="component" value="Unassembled WGS sequence"/>
</dbReference>
<feature type="compositionally biased region" description="Polar residues" evidence="1">
    <location>
        <begin position="119"/>
        <end position="136"/>
    </location>
</feature>
<feature type="compositionally biased region" description="Low complexity" evidence="1">
    <location>
        <begin position="104"/>
        <end position="118"/>
    </location>
</feature>
<proteinExistence type="predicted"/>
<dbReference type="RefSeq" id="WP_102182630.1">
    <property type="nucleotide sequence ID" value="NZ_NMQE01000581.1"/>
</dbReference>
<accession>A0A2N6LAT4</accession>
<dbReference type="InterPro" id="IPR013783">
    <property type="entry name" value="Ig-like_fold"/>
</dbReference>
<keyword evidence="2" id="KW-0732">Signal</keyword>
<evidence type="ECO:0000256" key="1">
    <source>
        <dbReference type="SAM" id="MobiDB-lite"/>
    </source>
</evidence>
<dbReference type="SUPFAM" id="SSF56935">
    <property type="entry name" value="Porins"/>
    <property type="match status" value="1"/>
</dbReference>
<evidence type="ECO:0000313" key="4">
    <source>
        <dbReference type="Proteomes" id="UP000235081"/>
    </source>
</evidence>
<organism evidence="3 4">
    <name type="scientific">Fischerella thermalis CCMEE 5318</name>
    <dbReference type="NCBI Taxonomy" id="2019666"/>
    <lineage>
        <taxon>Bacteria</taxon>
        <taxon>Bacillati</taxon>
        <taxon>Cyanobacteriota</taxon>
        <taxon>Cyanophyceae</taxon>
        <taxon>Nostocales</taxon>
        <taxon>Hapalosiphonaceae</taxon>
        <taxon>Fischerella</taxon>
    </lineage>
</organism>